<evidence type="ECO:0000313" key="2">
    <source>
        <dbReference type="EMBL" id="KAK9879370.1"/>
    </source>
</evidence>
<proteinExistence type="predicted"/>
<comment type="caution">
    <text evidence="2">The sequence shown here is derived from an EMBL/GenBank/DDBJ whole genome shotgun (WGS) entry which is preliminary data.</text>
</comment>
<dbReference type="EMBL" id="JARQZJ010000061">
    <property type="protein sequence ID" value="KAK9879370.1"/>
    <property type="molecule type" value="Genomic_DNA"/>
</dbReference>
<organism evidence="2 3">
    <name type="scientific">Henosepilachna vigintioctopunctata</name>
    <dbReference type="NCBI Taxonomy" id="420089"/>
    <lineage>
        <taxon>Eukaryota</taxon>
        <taxon>Metazoa</taxon>
        <taxon>Ecdysozoa</taxon>
        <taxon>Arthropoda</taxon>
        <taxon>Hexapoda</taxon>
        <taxon>Insecta</taxon>
        <taxon>Pterygota</taxon>
        <taxon>Neoptera</taxon>
        <taxon>Endopterygota</taxon>
        <taxon>Coleoptera</taxon>
        <taxon>Polyphaga</taxon>
        <taxon>Cucujiformia</taxon>
        <taxon>Coccinelloidea</taxon>
        <taxon>Coccinellidae</taxon>
        <taxon>Epilachninae</taxon>
        <taxon>Epilachnini</taxon>
        <taxon>Henosepilachna</taxon>
    </lineage>
</organism>
<protein>
    <submittedName>
        <fullName evidence="2">Uncharacterized protein</fullName>
    </submittedName>
</protein>
<name>A0AAW1U9Z3_9CUCU</name>
<evidence type="ECO:0000256" key="1">
    <source>
        <dbReference type="SAM" id="MobiDB-lite"/>
    </source>
</evidence>
<feature type="compositionally biased region" description="Basic and acidic residues" evidence="1">
    <location>
        <begin position="73"/>
        <end position="82"/>
    </location>
</feature>
<sequence length="82" mass="9396">MKQKRKRDQLTSPDSQNQDKKTAVSNNCIIKENRENAFDLMRSRPTSIAYSPNIYELQLNISNQRQNNPNPGGRREIGPPPS</sequence>
<dbReference type="Proteomes" id="UP001431783">
    <property type="component" value="Unassembled WGS sequence"/>
</dbReference>
<keyword evidence="3" id="KW-1185">Reference proteome</keyword>
<reference evidence="2 3" key="1">
    <citation type="submission" date="2023-03" db="EMBL/GenBank/DDBJ databases">
        <title>Genome insight into feeding habits of ladybird beetles.</title>
        <authorList>
            <person name="Li H.-S."/>
            <person name="Huang Y.-H."/>
            <person name="Pang H."/>
        </authorList>
    </citation>
    <scope>NUCLEOTIDE SEQUENCE [LARGE SCALE GENOMIC DNA]</scope>
    <source>
        <strain evidence="2">SYSU_2023b</strain>
        <tissue evidence="2">Whole body</tissue>
    </source>
</reference>
<evidence type="ECO:0000313" key="3">
    <source>
        <dbReference type="Proteomes" id="UP001431783"/>
    </source>
</evidence>
<feature type="region of interest" description="Disordered" evidence="1">
    <location>
        <begin position="1"/>
        <end position="26"/>
    </location>
</feature>
<gene>
    <name evidence="2" type="ORF">WA026_004218</name>
</gene>
<accession>A0AAW1U9Z3</accession>
<feature type="region of interest" description="Disordered" evidence="1">
    <location>
        <begin position="62"/>
        <end position="82"/>
    </location>
</feature>
<dbReference type="AlphaFoldDB" id="A0AAW1U9Z3"/>